<feature type="coiled-coil region" evidence="1">
    <location>
        <begin position="890"/>
        <end position="931"/>
    </location>
</feature>
<feature type="compositionally biased region" description="Polar residues" evidence="2">
    <location>
        <begin position="282"/>
        <end position="295"/>
    </location>
</feature>
<protein>
    <submittedName>
        <fullName evidence="3">Uncharacterized protein</fullName>
    </submittedName>
</protein>
<reference evidence="4" key="2">
    <citation type="submission" date="2015-01" db="EMBL/GenBank/DDBJ databases">
        <title>Evolutionary Origins and Diversification of the Mycorrhizal Mutualists.</title>
        <authorList>
            <consortium name="DOE Joint Genome Institute"/>
            <consortium name="Mycorrhizal Genomics Consortium"/>
            <person name="Kohler A."/>
            <person name="Kuo A."/>
            <person name="Nagy L.G."/>
            <person name="Floudas D."/>
            <person name="Copeland A."/>
            <person name="Barry K.W."/>
            <person name="Cichocki N."/>
            <person name="Veneault-Fourrey C."/>
            <person name="LaButti K."/>
            <person name="Lindquist E.A."/>
            <person name="Lipzen A."/>
            <person name="Lundell T."/>
            <person name="Morin E."/>
            <person name="Murat C."/>
            <person name="Riley R."/>
            <person name="Ohm R."/>
            <person name="Sun H."/>
            <person name="Tunlid A."/>
            <person name="Henrissat B."/>
            <person name="Grigoriev I.V."/>
            <person name="Hibbett D.S."/>
            <person name="Martin F."/>
        </authorList>
    </citation>
    <scope>NUCLEOTIDE SEQUENCE [LARGE SCALE GENOMIC DNA]</scope>
    <source>
        <strain evidence="4">MAFF 305830</strain>
    </source>
</reference>
<dbReference type="AlphaFoldDB" id="A0A0C3AVN2"/>
<keyword evidence="1" id="KW-0175">Coiled coil</keyword>
<name>A0A0C3AVN2_SERVB</name>
<reference evidence="3 4" key="1">
    <citation type="submission" date="2014-04" db="EMBL/GenBank/DDBJ databases">
        <authorList>
            <consortium name="DOE Joint Genome Institute"/>
            <person name="Kuo A."/>
            <person name="Zuccaro A."/>
            <person name="Kohler A."/>
            <person name="Nagy L.G."/>
            <person name="Floudas D."/>
            <person name="Copeland A."/>
            <person name="Barry K.W."/>
            <person name="Cichocki N."/>
            <person name="Veneault-Fourrey C."/>
            <person name="LaButti K."/>
            <person name="Lindquist E.A."/>
            <person name="Lipzen A."/>
            <person name="Lundell T."/>
            <person name="Morin E."/>
            <person name="Murat C."/>
            <person name="Sun H."/>
            <person name="Tunlid A."/>
            <person name="Henrissat B."/>
            <person name="Grigoriev I.V."/>
            <person name="Hibbett D.S."/>
            <person name="Martin F."/>
            <person name="Nordberg H.P."/>
            <person name="Cantor M.N."/>
            <person name="Hua S.X."/>
        </authorList>
    </citation>
    <scope>NUCLEOTIDE SEQUENCE [LARGE SCALE GENOMIC DNA]</scope>
    <source>
        <strain evidence="3 4">MAFF 305830</strain>
    </source>
</reference>
<dbReference type="HOGENOM" id="CLU_309761_0_0_1"/>
<evidence type="ECO:0000313" key="3">
    <source>
        <dbReference type="EMBL" id="KIM23336.1"/>
    </source>
</evidence>
<evidence type="ECO:0000256" key="1">
    <source>
        <dbReference type="SAM" id="Coils"/>
    </source>
</evidence>
<gene>
    <name evidence="3" type="ORF">M408DRAFT_28021</name>
</gene>
<dbReference type="EMBL" id="KN824339">
    <property type="protein sequence ID" value="KIM23336.1"/>
    <property type="molecule type" value="Genomic_DNA"/>
</dbReference>
<sequence length="1061" mass="119528">MASKQDPLAELEGVVPSDELTVIVEGAFKSLQLVKPWRDASTDHPQLQQVIQMIKSHTIVYFEAIDTSIKTAQDGYGFSYDAIELCGYLLDPETDTDDLQEYIGDMQSKSKRAHEDSLMTLNKFVDVRKIARIIPREARKLSDEAERFFDRLRSSRIQDTPLESAMKELDLVPLDIDGITNNLERFINWWTEAKGLLKKAELTGGDLRPGKNKLRVKGLRKTWTTLRDDYKQYKTLIIQVQDHGIHGSRVEVEPEDEHSSSSQEHDTHSRQVEVERADKRSSSSQDPHTQDQQVEVEQENKHSISPVRGVFALQNLPDLGGAVTELADDVRSIMTSLSKFQRVSNGTYPLAFANMRKALKYRWKILRVYLQRCHAFTADVLVTKTLLDGGTQAYSAEFLGNMKARADELRGSSGDLKGSEIFTISSQERKPDETGGIANNNLGFVAVKGTNPFSANTFVVNSSANIFFSEVEIAFRIMRSNLNVLFQFWDETFKAYSLLLKEINAYESSIVRSGAERIEISWRPYQETIEKAILSIAQTADDNFAGGTPSHRTSNEHVIISLHTRLDRLIIIASKGLQIIASWRRDFPSPDEIAGIFQKVQAFSLIYLEAIETSVRTVQNSIVLGSDVIALVAYLLDPETDSNDLKDYLYDLQTKGKVACDDSTKTVAKFAEVRQSLTSMESIIHGSTIAKNAALSKYVGRPVPDEALESHHQDTWGDTSVAGPSLELLDLTVLSQGVDTFEAWCGGVDKVLRKTERYIGELRTTDNRDGIEPLQKGWEVVLKKLKSYELQAIRDQYLSQILRTTTDAPTGLETDAPYRALNSIVESAYKSIQIFESWSHASSDHPTLSKFIQDIRRIGLAFYEAIDLSIGIAQHEFDFSGDAIELCDLLLSADTEIEELREYIQDMNDKAKAAREECTNALDKFRKVRQELNQIVKKSPEEIMKIDAKRPSIRIPHFGDKTKPKRDLELVRAVLELNLEIIDFGTLGESIDGLESWSYGAEKVLQTAVRSSSSLRPGKDKLRVKQLQKTWTGMKEGFKQYKTRISQLQDYYSLPSGVHAS</sequence>
<keyword evidence="4" id="KW-1185">Reference proteome</keyword>
<evidence type="ECO:0000256" key="2">
    <source>
        <dbReference type="SAM" id="MobiDB-lite"/>
    </source>
</evidence>
<feature type="compositionally biased region" description="Basic and acidic residues" evidence="2">
    <location>
        <begin position="250"/>
        <end position="281"/>
    </location>
</feature>
<organism evidence="3 4">
    <name type="scientific">Serendipita vermifera MAFF 305830</name>
    <dbReference type="NCBI Taxonomy" id="933852"/>
    <lineage>
        <taxon>Eukaryota</taxon>
        <taxon>Fungi</taxon>
        <taxon>Dikarya</taxon>
        <taxon>Basidiomycota</taxon>
        <taxon>Agaricomycotina</taxon>
        <taxon>Agaricomycetes</taxon>
        <taxon>Sebacinales</taxon>
        <taxon>Serendipitaceae</taxon>
        <taxon>Serendipita</taxon>
    </lineage>
</organism>
<evidence type="ECO:0000313" key="4">
    <source>
        <dbReference type="Proteomes" id="UP000054097"/>
    </source>
</evidence>
<feature type="region of interest" description="Disordered" evidence="2">
    <location>
        <begin position="250"/>
        <end position="302"/>
    </location>
</feature>
<proteinExistence type="predicted"/>
<accession>A0A0C3AVN2</accession>
<dbReference type="Proteomes" id="UP000054097">
    <property type="component" value="Unassembled WGS sequence"/>
</dbReference>